<gene>
    <name evidence="2" type="ORF">CA13_03620</name>
</gene>
<dbReference type="RefSeq" id="WP_146394151.1">
    <property type="nucleotide sequence ID" value="NZ_SJPJ01000001.1"/>
</dbReference>
<sequence>MDMLLGILAMAVIGAGIVGWLWITVMAFSEGETLWGVGCLIISPLCLIYGFLNFHELKIPFFMLLIGIVGRIGLGLLAMGLG</sequence>
<feature type="transmembrane region" description="Helical" evidence="1">
    <location>
        <begin position="34"/>
        <end position="52"/>
    </location>
</feature>
<name>A0A5C5YVG0_9BACT</name>
<keyword evidence="1" id="KW-0472">Membrane</keyword>
<feature type="transmembrane region" description="Helical" evidence="1">
    <location>
        <begin position="59"/>
        <end position="81"/>
    </location>
</feature>
<accession>A0A5C5YVG0</accession>
<feature type="transmembrane region" description="Helical" evidence="1">
    <location>
        <begin position="7"/>
        <end position="28"/>
    </location>
</feature>
<evidence type="ECO:0000313" key="2">
    <source>
        <dbReference type="EMBL" id="TWT78965.1"/>
    </source>
</evidence>
<keyword evidence="1" id="KW-1133">Transmembrane helix</keyword>
<evidence type="ECO:0000256" key="1">
    <source>
        <dbReference type="SAM" id="Phobius"/>
    </source>
</evidence>
<comment type="caution">
    <text evidence="2">The sequence shown here is derived from an EMBL/GenBank/DDBJ whole genome shotgun (WGS) entry which is preliminary data.</text>
</comment>
<organism evidence="2 3">
    <name type="scientific">Novipirellula herctigrandis</name>
    <dbReference type="NCBI Taxonomy" id="2527986"/>
    <lineage>
        <taxon>Bacteria</taxon>
        <taxon>Pseudomonadati</taxon>
        <taxon>Planctomycetota</taxon>
        <taxon>Planctomycetia</taxon>
        <taxon>Pirellulales</taxon>
        <taxon>Pirellulaceae</taxon>
        <taxon>Novipirellula</taxon>
    </lineage>
</organism>
<keyword evidence="1" id="KW-0812">Transmembrane</keyword>
<protein>
    <recommendedName>
        <fullName evidence="4">Major facilitator superfamily (MFS) profile domain-containing protein</fullName>
    </recommendedName>
</protein>
<keyword evidence="3" id="KW-1185">Reference proteome</keyword>
<evidence type="ECO:0008006" key="4">
    <source>
        <dbReference type="Google" id="ProtNLM"/>
    </source>
</evidence>
<reference evidence="2 3" key="1">
    <citation type="submission" date="2019-02" db="EMBL/GenBank/DDBJ databases">
        <title>Deep-cultivation of Planctomycetes and their phenomic and genomic characterization uncovers novel biology.</title>
        <authorList>
            <person name="Wiegand S."/>
            <person name="Jogler M."/>
            <person name="Boedeker C."/>
            <person name="Pinto D."/>
            <person name="Vollmers J."/>
            <person name="Rivas-Marin E."/>
            <person name="Kohn T."/>
            <person name="Peeters S.H."/>
            <person name="Heuer A."/>
            <person name="Rast P."/>
            <person name="Oberbeckmann S."/>
            <person name="Bunk B."/>
            <person name="Jeske O."/>
            <person name="Meyerdierks A."/>
            <person name="Storesund J.E."/>
            <person name="Kallscheuer N."/>
            <person name="Luecker S."/>
            <person name="Lage O.M."/>
            <person name="Pohl T."/>
            <person name="Merkel B.J."/>
            <person name="Hornburger P."/>
            <person name="Mueller R.-W."/>
            <person name="Bruemmer F."/>
            <person name="Labrenz M."/>
            <person name="Spormann A.M."/>
            <person name="Op Den Camp H."/>
            <person name="Overmann J."/>
            <person name="Amann R."/>
            <person name="Jetten M.S.M."/>
            <person name="Mascher T."/>
            <person name="Medema M.H."/>
            <person name="Devos D.P."/>
            <person name="Kaster A.-K."/>
            <person name="Ovreas L."/>
            <person name="Rohde M."/>
            <person name="Galperin M.Y."/>
            <person name="Jogler C."/>
        </authorList>
    </citation>
    <scope>NUCLEOTIDE SEQUENCE [LARGE SCALE GENOMIC DNA]</scope>
    <source>
        <strain evidence="2 3">CA13</strain>
    </source>
</reference>
<dbReference type="Proteomes" id="UP000315010">
    <property type="component" value="Unassembled WGS sequence"/>
</dbReference>
<evidence type="ECO:0000313" key="3">
    <source>
        <dbReference type="Proteomes" id="UP000315010"/>
    </source>
</evidence>
<proteinExistence type="predicted"/>
<dbReference type="EMBL" id="SJPJ01000001">
    <property type="protein sequence ID" value="TWT78965.1"/>
    <property type="molecule type" value="Genomic_DNA"/>
</dbReference>
<dbReference type="AlphaFoldDB" id="A0A5C5YVG0"/>
<dbReference type="OrthoDB" id="289237at2"/>